<name>A0AAV7JGF7_9METZ</name>
<dbReference type="Pfam" id="PF04100">
    <property type="entry name" value="Vps53_N"/>
    <property type="match status" value="1"/>
</dbReference>
<accession>A0AAV7JGF7</accession>
<dbReference type="PANTHER" id="PTHR12820:SF0">
    <property type="entry name" value="VACUOLAR PROTEIN SORTING-ASSOCIATED PROTEIN 53 HOMOLOG"/>
    <property type="match status" value="1"/>
</dbReference>
<feature type="domain" description="Vps53 N-terminal" evidence="1">
    <location>
        <begin position="4"/>
        <end position="187"/>
    </location>
</feature>
<dbReference type="AlphaFoldDB" id="A0AAV7JGF7"/>
<dbReference type="GO" id="GO:0000938">
    <property type="term" value="C:GARP complex"/>
    <property type="evidence" value="ECO:0007669"/>
    <property type="project" value="InterPro"/>
</dbReference>
<evidence type="ECO:0000259" key="1">
    <source>
        <dbReference type="Pfam" id="PF04100"/>
    </source>
</evidence>
<dbReference type="PANTHER" id="PTHR12820">
    <property type="entry name" value="VACUOLAR SORTING PROTEIN 53"/>
    <property type="match status" value="1"/>
</dbReference>
<comment type="caution">
    <text evidence="2">The sequence shown here is derived from an EMBL/GenBank/DDBJ whole genome shotgun (WGS) entry which is preliminary data.</text>
</comment>
<evidence type="ECO:0000313" key="3">
    <source>
        <dbReference type="Proteomes" id="UP001165289"/>
    </source>
</evidence>
<dbReference type="InterPro" id="IPR007234">
    <property type="entry name" value="Vps53_N"/>
</dbReference>
<dbReference type="Proteomes" id="UP001165289">
    <property type="component" value="Unassembled WGS sequence"/>
</dbReference>
<dbReference type="GO" id="GO:0042147">
    <property type="term" value="P:retrograde transport, endosome to Golgi"/>
    <property type="evidence" value="ECO:0007669"/>
    <property type="project" value="InterPro"/>
</dbReference>
<dbReference type="EMBL" id="JAKMXF010000334">
    <property type="protein sequence ID" value="KAI6647972.1"/>
    <property type="molecule type" value="Genomic_DNA"/>
</dbReference>
<dbReference type="InterPro" id="IPR039766">
    <property type="entry name" value="Vps53"/>
</dbReference>
<proteinExistence type="predicted"/>
<dbReference type="GO" id="GO:0005829">
    <property type="term" value="C:cytosol"/>
    <property type="evidence" value="ECO:0007669"/>
    <property type="project" value="GOC"/>
</dbReference>
<evidence type="ECO:0000313" key="2">
    <source>
        <dbReference type="EMBL" id="KAI6647972.1"/>
    </source>
</evidence>
<keyword evidence="3" id="KW-1185">Reference proteome</keyword>
<sequence>MSISSKRESHINLLSDACRVVKLSDPSLREEIVAKFIELQLFEYQMLYKENQENSWLDKIDRRFSWMRREIVEMEKILPLVFPSEWNVLQTMCQEFCTVTKLDLLEQLRQRSSDIEVKLLLFAIQKTSDFERLLAQRFSTPESESKSDVSPFMGLISKCFESHLDVFIGAQDKNLGELLDEFIEEMKRKDSKNKGSTSTVFSSSGDLFVFYKKCLVQCITLSTGVPLLHLSNVFKKYLKEYANRILISQIPKLAVPSVGGIKLLLKESERDNLTKEESMLVCGILCTADYCLETAQQLEDKLKEKIQNDLQSQVKFADEYEVFNNIITTCIQLLVQDADNACSNAFHHMIKKSRLRCVSLLFRSRSIGQTYFRGPLSQASVVPVA</sequence>
<reference evidence="2 3" key="1">
    <citation type="journal article" date="2023" name="BMC Biol.">
        <title>The compact genome of the sponge Oopsacas minuta (Hexactinellida) is lacking key metazoan core genes.</title>
        <authorList>
            <person name="Santini S."/>
            <person name="Schenkelaars Q."/>
            <person name="Jourda C."/>
            <person name="Duchesne M."/>
            <person name="Belahbib H."/>
            <person name="Rocher C."/>
            <person name="Selva M."/>
            <person name="Riesgo A."/>
            <person name="Vervoort M."/>
            <person name="Leys S.P."/>
            <person name="Kodjabachian L."/>
            <person name="Le Bivic A."/>
            <person name="Borchiellini C."/>
            <person name="Claverie J.M."/>
            <person name="Renard E."/>
        </authorList>
    </citation>
    <scope>NUCLEOTIDE SEQUENCE [LARGE SCALE GENOMIC DNA]</scope>
    <source>
        <strain evidence="2">SPO-2</strain>
    </source>
</reference>
<organism evidence="2 3">
    <name type="scientific">Oopsacas minuta</name>
    <dbReference type="NCBI Taxonomy" id="111878"/>
    <lineage>
        <taxon>Eukaryota</taxon>
        <taxon>Metazoa</taxon>
        <taxon>Porifera</taxon>
        <taxon>Hexactinellida</taxon>
        <taxon>Hexasterophora</taxon>
        <taxon>Lyssacinosida</taxon>
        <taxon>Leucopsacidae</taxon>
        <taxon>Oopsacas</taxon>
    </lineage>
</organism>
<gene>
    <name evidence="2" type="ORF">LOD99_8300</name>
</gene>
<protein>
    <submittedName>
        <fullName evidence="2">Vacuolar protein sorting-associated protein 53-like</fullName>
    </submittedName>
</protein>